<dbReference type="RefSeq" id="XP_033449776.1">
    <property type="nucleotide sequence ID" value="XM_033595762.1"/>
</dbReference>
<keyword evidence="2" id="KW-1185">Reference proteome</keyword>
<dbReference type="SUPFAM" id="SSF52309">
    <property type="entry name" value="N-(deoxy)ribosyltransferase-like"/>
    <property type="match status" value="1"/>
</dbReference>
<dbReference type="Pfam" id="PF15891">
    <property type="entry name" value="Nuc_deoxyri_tr2"/>
    <property type="match status" value="1"/>
</dbReference>
<proteinExistence type="predicted"/>
<evidence type="ECO:0000313" key="1">
    <source>
        <dbReference type="EMBL" id="KAF1929528.1"/>
    </source>
</evidence>
<gene>
    <name evidence="1" type="ORF">M421DRAFT_60197</name>
</gene>
<evidence type="ECO:0000313" key="2">
    <source>
        <dbReference type="Proteomes" id="UP000800082"/>
    </source>
</evidence>
<dbReference type="AlphaFoldDB" id="A0A6A5RQU0"/>
<dbReference type="OrthoDB" id="2893324at2759"/>
<reference evidence="1" key="1">
    <citation type="journal article" date="2020" name="Stud. Mycol.">
        <title>101 Dothideomycetes genomes: a test case for predicting lifestyles and emergence of pathogens.</title>
        <authorList>
            <person name="Haridas S."/>
            <person name="Albert R."/>
            <person name="Binder M."/>
            <person name="Bloem J."/>
            <person name="Labutti K."/>
            <person name="Salamov A."/>
            <person name="Andreopoulos B."/>
            <person name="Baker S."/>
            <person name="Barry K."/>
            <person name="Bills G."/>
            <person name="Bluhm B."/>
            <person name="Cannon C."/>
            <person name="Castanera R."/>
            <person name="Culley D."/>
            <person name="Daum C."/>
            <person name="Ezra D."/>
            <person name="Gonzalez J."/>
            <person name="Henrissat B."/>
            <person name="Kuo A."/>
            <person name="Liang C."/>
            <person name="Lipzen A."/>
            <person name="Lutzoni F."/>
            <person name="Magnuson J."/>
            <person name="Mondo S."/>
            <person name="Nolan M."/>
            <person name="Ohm R."/>
            <person name="Pangilinan J."/>
            <person name="Park H.-J."/>
            <person name="Ramirez L."/>
            <person name="Alfaro M."/>
            <person name="Sun H."/>
            <person name="Tritt A."/>
            <person name="Yoshinaga Y."/>
            <person name="Zwiers L.-H."/>
            <person name="Turgeon B."/>
            <person name="Goodwin S."/>
            <person name="Spatafora J."/>
            <person name="Crous P."/>
            <person name="Grigoriev I."/>
        </authorList>
    </citation>
    <scope>NUCLEOTIDE SEQUENCE</scope>
    <source>
        <strain evidence="1">CBS 183.55</strain>
    </source>
</reference>
<sequence length="208" mass="23358">MCKRKFEDEEEQPSKVARKAGAVDIDAQVVDSMGQLPPFPDPLPEQHAKFEHSLPPENPEYTGGKSLFLAGSIEMGKAVQWQKQMAATLRDLPITICNPRRGNWDPNVTKSAKDALFKQQVVWELSALEKVDLICFFFDANTVSPVTMMELGLWASSGKVIVCCDSRFWRAGNIHLVCERYNVPFVEKFEDLVTAVKERLVKDGLNTA</sequence>
<dbReference type="GeneID" id="54353429"/>
<dbReference type="Proteomes" id="UP000800082">
    <property type="component" value="Unassembled WGS sequence"/>
</dbReference>
<protein>
    <recommendedName>
        <fullName evidence="3">Nucleoside 2-deoxyribosyltransferase</fullName>
    </recommendedName>
</protein>
<name>A0A6A5RQU0_9PLEO</name>
<accession>A0A6A5RQU0</accession>
<dbReference type="InterPro" id="IPR039470">
    <property type="entry name" value="Nuc_deoxyri_tr2"/>
</dbReference>
<dbReference type="Gene3D" id="3.40.50.450">
    <property type="match status" value="1"/>
</dbReference>
<organism evidence="1 2">
    <name type="scientific">Didymella exigua CBS 183.55</name>
    <dbReference type="NCBI Taxonomy" id="1150837"/>
    <lineage>
        <taxon>Eukaryota</taxon>
        <taxon>Fungi</taxon>
        <taxon>Dikarya</taxon>
        <taxon>Ascomycota</taxon>
        <taxon>Pezizomycotina</taxon>
        <taxon>Dothideomycetes</taxon>
        <taxon>Pleosporomycetidae</taxon>
        <taxon>Pleosporales</taxon>
        <taxon>Pleosporineae</taxon>
        <taxon>Didymellaceae</taxon>
        <taxon>Didymella</taxon>
    </lineage>
</organism>
<evidence type="ECO:0008006" key="3">
    <source>
        <dbReference type="Google" id="ProtNLM"/>
    </source>
</evidence>
<dbReference type="EMBL" id="ML978965">
    <property type="protein sequence ID" value="KAF1929528.1"/>
    <property type="molecule type" value="Genomic_DNA"/>
</dbReference>